<feature type="region of interest" description="Disordered" evidence="8">
    <location>
        <begin position="121"/>
        <end position="150"/>
    </location>
</feature>
<dbReference type="GO" id="GO:0003774">
    <property type="term" value="F:cytoskeletal motor activity"/>
    <property type="evidence" value="ECO:0007669"/>
    <property type="project" value="InterPro"/>
</dbReference>
<keyword evidence="7" id="KW-0449">Lipoprotein</keyword>
<dbReference type="PROSITE" id="PS51257">
    <property type="entry name" value="PROKAR_LIPOPROTEIN"/>
    <property type="match status" value="1"/>
</dbReference>
<evidence type="ECO:0000313" key="11">
    <source>
        <dbReference type="Proteomes" id="UP000016842"/>
    </source>
</evidence>
<dbReference type="NCBIfam" id="NF001305">
    <property type="entry name" value="PRK00249.1-5"/>
    <property type="match status" value="1"/>
</dbReference>
<comment type="subunit">
    <text evidence="7">The basal body constitutes a major portion of the flagellar organelle and consists of four rings (L,P,S, and M) mounted on a central rod.</text>
</comment>
<organism evidence="10 11">
    <name type="scientific">Brucella intermedia 229E</name>
    <dbReference type="NCBI Taxonomy" id="1337887"/>
    <lineage>
        <taxon>Bacteria</taxon>
        <taxon>Pseudomonadati</taxon>
        <taxon>Pseudomonadota</taxon>
        <taxon>Alphaproteobacteria</taxon>
        <taxon>Hyphomicrobiales</taxon>
        <taxon>Brucellaceae</taxon>
        <taxon>Brucella/Ochrobactrum group</taxon>
        <taxon>Brucella</taxon>
    </lineage>
</organism>
<dbReference type="PRINTS" id="PR01008">
    <property type="entry name" value="FLGLRINGFLGH"/>
</dbReference>
<dbReference type="PATRIC" id="fig|1337887.3.peg.587"/>
<evidence type="ECO:0000256" key="9">
    <source>
        <dbReference type="SAM" id="SignalP"/>
    </source>
</evidence>
<dbReference type="Proteomes" id="UP000016842">
    <property type="component" value="Unassembled WGS sequence"/>
</dbReference>
<protein>
    <recommendedName>
        <fullName evidence="7">Flagellar L-ring protein</fullName>
    </recommendedName>
    <alternativeName>
        <fullName evidence="7">Basal body L-ring protein</fullName>
    </alternativeName>
</protein>
<evidence type="ECO:0000313" key="10">
    <source>
        <dbReference type="EMBL" id="ERM03302.1"/>
    </source>
</evidence>
<dbReference type="InterPro" id="IPR000527">
    <property type="entry name" value="Flag_Lring"/>
</dbReference>
<evidence type="ECO:0000256" key="2">
    <source>
        <dbReference type="ARBA" id="ARBA00006929"/>
    </source>
</evidence>
<keyword evidence="10" id="KW-0282">Flagellum</keyword>
<reference evidence="10 11" key="1">
    <citation type="journal article" date="2014" name="FEMS Microbiol. Lett.">
        <title>Genome sequencing analysis reveals virulence-related gene content of Ochrobactrum intermedium strain 229E, a urease-positive strain isolated from the human gastric niche.</title>
        <authorList>
            <person name="Kulkarni G.J."/>
            <person name="Shetty S."/>
            <person name="Dharne M.S."/>
            <person name="Shouche Y.S."/>
        </authorList>
    </citation>
    <scope>NUCLEOTIDE SEQUENCE [LARGE SCALE GENOMIC DNA]</scope>
    <source>
        <strain evidence="10 11">229E</strain>
    </source>
</reference>
<name>U4VK93_9HYPH</name>
<dbReference type="AlphaFoldDB" id="U4VK93"/>
<dbReference type="GO" id="GO:0009279">
    <property type="term" value="C:cell outer membrane"/>
    <property type="evidence" value="ECO:0007669"/>
    <property type="project" value="UniProtKB-SubCell"/>
</dbReference>
<feature type="compositionally biased region" description="Basic and acidic residues" evidence="8">
    <location>
        <begin position="139"/>
        <end position="150"/>
    </location>
</feature>
<evidence type="ECO:0000256" key="3">
    <source>
        <dbReference type="ARBA" id="ARBA00022729"/>
    </source>
</evidence>
<feature type="chain" id="PRO_5008976490" description="Flagellar L-ring protein" evidence="9">
    <location>
        <begin position="25"/>
        <end position="244"/>
    </location>
</feature>
<accession>U4VK93</accession>
<dbReference type="Pfam" id="PF02107">
    <property type="entry name" value="FlgH"/>
    <property type="match status" value="1"/>
</dbReference>
<dbReference type="PANTHER" id="PTHR34933:SF1">
    <property type="entry name" value="FLAGELLAR L-RING PROTEIN"/>
    <property type="match status" value="1"/>
</dbReference>
<gene>
    <name evidence="7" type="primary">flgH</name>
    <name evidence="10" type="ORF">Q644_11950</name>
</gene>
<proteinExistence type="inferred from homology"/>
<feature type="signal peptide" evidence="9">
    <location>
        <begin position="1"/>
        <end position="24"/>
    </location>
</feature>
<keyword evidence="3 7" id="KW-0732">Signal</keyword>
<dbReference type="HAMAP" id="MF_00415">
    <property type="entry name" value="FlgH"/>
    <property type="match status" value="1"/>
</dbReference>
<comment type="subcellular location">
    <subcellularLocation>
        <location evidence="7">Cell outer membrane</location>
        <topology evidence="7">Lipid-anchor</topology>
    </subcellularLocation>
    <subcellularLocation>
        <location evidence="7">Bacterial flagellum basal body</location>
    </subcellularLocation>
</comment>
<keyword evidence="10" id="KW-0966">Cell projection</keyword>
<comment type="function">
    <text evidence="1 7">Assembles around the rod to form the L-ring and probably protects the motor/basal body from shearing forces during rotation.</text>
</comment>
<keyword evidence="4 7" id="KW-0472">Membrane</keyword>
<comment type="similarity">
    <text evidence="2 7">Belongs to the FlgH family.</text>
</comment>
<dbReference type="PANTHER" id="PTHR34933">
    <property type="entry name" value="FLAGELLAR L-RING PROTEIN"/>
    <property type="match status" value="1"/>
</dbReference>
<evidence type="ECO:0000256" key="1">
    <source>
        <dbReference type="ARBA" id="ARBA00002591"/>
    </source>
</evidence>
<evidence type="ECO:0000256" key="5">
    <source>
        <dbReference type="ARBA" id="ARBA00023143"/>
    </source>
</evidence>
<dbReference type="GO" id="GO:0071973">
    <property type="term" value="P:bacterial-type flagellum-dependent cell motility"/>
    <property type="evidence" value="ECO:0007669"/>
    <property type="project" value="InterPro"/>
</dbReference>
<evidence type="ECO:0000256" key="7">
    <source>
        <dbReference type="HAMAP-Rule" id="MF_00415"/>
    </source>
</evidence>
<comment type="caution">
    <text evidence="10">The sequence shown here is derived from an EMBL/GenBank/DDBJ whole genome shotgun (WGS) entry which is preliminary data.</text>
</comment>
<sequence length="244" mass="26004">MKNSMNKAILAAATLVLLAGCATKPEEIGRAPDLSPPVAANLGMQNNPQFNGYPARPSKASYSLWDQRSTNFFKDPRAATPGDVLTVIISINDRANLDNKTDRERVSKGIYGAGGSFATSSSTGAGAGGDMDASVNTHSDSKSKGKGTIERSEDIRLQVAAIVTDTLPNGNMIIRGSQEVRVNNELRVLNVAGVVRPRDISGNNTISYDKIAEARISYGGRGRLSEIQQPPPYGQQILDQVSPF</sequence>
<dbReference type="EMBL" id="ASXJ01000023">
    <property type="protein sequence ID" value="ERM03302.1"/>
    <property type="molecule type" value="Genomic_DNA"/>
</dbReference>
<evidence type="ECO:0000256" key="4">
    <source>
        <dbReference type="ARBA" id="ARBA00023136"/>
    </source>
</evidence>
<keyword evidence="10" id="KW-0969">Cilium</keyword>
<keyword evidence="5 7" id="KW-0975">Bacterial flagellum</keyword>
<dbReference type="GO" id="GO:0009427">
    <property type="term" value="C:bacterial-type flagellum basal body, distal rod, L ring"/>
    <property type="evidence" value="ECO:0007669"/>
    <property type="project" value="InterPro"/>
</dbReference>
<evidence type="ECO:0000256" key="6">
    <source>
        <dbReference type="ARBA" id="ARBA00023237"/>
    </source>
</evidence>
<keyword evidence="6 7" id="KW-0998">Cell outer membrane</keyword>
<evidence type="ECO:0000256" key="8">
    <source>
        <dbReference type="SAM" id="MobiDB-lite"/>
    </source>
</evidence>